<dbReference type="PROSITE" id="PS50943">
    <property type="entry name" value="HTH_CROC1"/>
    <property type="match status" value="1"/>
</dbReference>
<evidence type="ECO:0000313" key="4">
    <source>
        <dbReference type="Proteomes" id="UP000266568"/>
    </source>
</evidence>
<dbReference type="EMBL" id="QXDC01000002">
    <property type="protein sequence ID" value="RIA46258.1"/>
    <property type="molecule type" value="Genomic_DNA"/>
</dbReference>
<dbReference type="SMART" id="SM00530">
    <property type="entry name" value="HTH_XRE"/>
    <property type="match status" value="1"/>
</dbReference>
<dbReference type="Pfam" id="PF01381">
    <property type="entry name" value="HTH_3"/>
    <property type="match status" value="1"/>
</dbReference>
<evidence type="ECO:0000313" key="3">
    <source>
        <dbReference type="EMBL" id="RIA46258.1"/>
    </source>
</evidence>
<feature type="domain" description="HTH cro/C1-type" evidence="2">
    <location>
        <begin position="11"/>
        <end position="65"/>
    </location>
</feature>
<evidence type="ECO:0000256" key="1">
    <source>
        <dbReference type="ARBA" id="ARBA00023125"/>
    </source>
</evidence>
<gene>
    <name evidence="3" type="ORF">DFR49_0793</name>
</gene>
<dbReference type="CDD" id="cd00093">
    <property type="entry name" value="HTH_XRE"/>
    <property type="match status" value="1"/>
</dbReference>
<proteinExistence type="predicted"/>
<comment type="caution">
    <text evidence="3">The sequence shown here is derived from an EMBL/GenBank/DDBJ whole genome shotgun (WGS) entry which is preliminary data.</text>
</comment>
<dbReference type="GO" id="GO:0003700">
    <property type="term" value="F:DNA-binding transcription factor activity"/>
    <property type="evidence" value="ECO:0007669"/>
    <property type="project" value="TreeGrafter"/>
</dbReference>
<organism evidence="3 4">
    <name type="scientific">Hephaestia caeni</name>
    <dbReference type="NCBI Taxonomy" id="645617"/>
    <lineage>
        <taxon>Bacteria</taxon>
        <taxon>Pseudomonadati</taxon>
        <taxon>Pseudomonadota</taxon>
        <taxon>Alphaproteobacteria</taxon>
        <taxon>Sphingomonadales</taxon>
        <taxon>Sphingomonadaceae</taxon>
        <taxon>Hephaestia</taxon>
    </lineage>
</organism>
<dbReference type="AlphaFoldDB" id="A0A397PBC9"/>
<dbReference type="GO" id="GO:0005829">
    <property type="term" value="C:cytosol"/>
    <property type="evidence" value="ECO:0007669"/>
    <property type="project" value="TreeGrafter"/>
</dbReference>
<dbReference type="PANTHER" id="PTHR46797">
    <property type="entry name" value="HTH-TYPE TRANSCRIPTIONAL REGULATOR"/>
    <property type="match status" value="1"/>
</dbReference>
<dbReference type="GO" id="GO:0003677">
    <property type="term" value="F:DNA binding"/>
    <property type="evidence" value="ECO:0007669"/>
    <property type="project" value="UniProtKB-KW"/>
</dbReference>
<reference evidence="3 4" key="1">
    <citation type="submission" date="2018-08" db="EMBL/GenBank/DDBJ databases">
        <title>Genomic Encyclopedia of Type Strains, Phase IV (KMG-IV): sequencing the most valuable type-strain genomes for metagenomic binning, comparative biology and taxonomic classification.</title>
        <authorList>
            <person name="Goeker M."/>
        </authorList>
    </citation>
    <scope>NUCLEOTIDE SEQUENCE [LARGE SCALE GENOMIC DNA]</scope>
    <source>
        <strain evidence="3 4">DSM 25527</strain>
    </source>
</reference>
<keyword evidence="4" id="KW-1185">Reference proteome</keyword>
<sequence>MELREIMARNLRRLRHEEKLTQEDLADRAGLSSRYIGAIERADVSASIDVVGRIAKAIGVDVVELFKQP</sequence>
<dbReference type="PANTHER" id="PTHR46797:SF1">
    <property type="entry name" value="METHYLPHOSPHONATE SYNTHASE"/>
    <property type="match status" value="1"/>
</dbReference>
<keyword evidence="1 3" id="KW-0238">DNA-binding</keyword>
<dbReference type="InterPro" id="IPR050807">
    <property type="entry name" value="TransReg_Diox_bact_type"/>
</dbReference>
<name>A0A397PBC9_9SPHN</name>
<dbReference type="Proteomes" id="UP000266568">
    <property type="component" value="Unassembled WGS sequence"/>
</dbReference>
<accession>A0A397PBC9</accession>
<protein>
    <submittedName>
        <fullName evidence="3">DNA-binding XRE family transcriptional regulator</fullName>
    </submittedName>
</protein>
<dbReference type="OrthoDB" id="9815697at2"/>
<evidence type="ECO:0000259" key="2">
    <source>
        <dbReference type="PROSITE" id="PS50943"/>
    </source>
</evidence>
<dbReference type="Gene3D" id="1.10.260.40">
    <property type="entry name" value="lambda repressor-like DNA-binding domains"/>
    <property type="match status" value="1"/>
</dbReference>
<dbReference type="InterPro" id="IPR001387">
    <property type="entry name" value="Cro/C1-type_HTH"/>
</dbReference>
<dbReference type="InterPro" id="IPR010982">
    <property type="entry name" value="Lambda_DNA-bd_dom_sf"/>
</dbReference>
<dbReference type="SUPFAM" id="SSF47413">
    <property type="entry name" value="lambda repressor-like DNA-binding domains"/>
    <property type="match status" value="1"/>
</dbReference>